<sequence length="324" mass="35297">MDFSLGSLQESKELKDSYDLIILGGGPAGLTAAIYARRSGLSTLVVEPLITGGNIASTEKVDNWPGDTDGVSGEELANRFTKHAERFGTEFLYDDITEVNLSGNEKIIKSGNKSIKSKAVIIATGTHPRSINVPGEKEYKGHGISYCATCDAPFFKGKDIVVIGAGNSAIEESLYLLNFVKSITFIQDLPYITAEKILADEIQKKENVKFYFEHLVKEFKGDGNKLTSVIFEDRKTGETKEIKTEGCFVYIGLIPNTNLYKGQIELDKYGYVIANEDTITSTSGVFAAGDVRVKNLRQIVTAVSDGAVAAYEAKKYIDKLNGGN</sequence>
<protein>
    <recommendedName>
        <fullName evidence="3">Thioredoxin reductase</fullName>
        <ecNumber evidence="3">1.8.1.9</ecNumber>
    </recommendedName>
</protein>
<evidence type="ECO:0000259" key="4">
    <source>
        <dbReference type="Pfam" id="PF07992"/>
    </source>
</evidence>
<reference evidence="5 6" key="1">
    <citation type="submission" date="2018-06" db="EMBL/GenBank/DDBJ databases">
        <title>Extensive metabolic versatility and redundancy in microbially diverse, dynamic hydrothermal sediments.</title>
        <authorList>
            <person name="Dombrowski N."/>
            <person name="Teske A."/>
            <person name="Baker B.J."/>
        </authorList>
    </citation>
    <scope>NUCLEOTIDE SEQUENCE [LARGE SCALE GENOMIC DNA]</scope>
    <source>
        <strain evidence="5">B35_G9</strain>
    </source>
</reference>
<keyword evidence="1 3" id="KW-0285">Flavoprotein</keyword>
<comment type="similarity">
    <text evidence="3">Belongs to the class-II pyridine nucleotide-disulfide oxidoreductase family.</text>
</comment>
<dbReference type="EC" id="1.8.1.9" evidence="3"/>
<evidence type="ECO:0000313" key="6">
    <source>
        <dbReference type="Proteomes" id="UP000282321"/>
    </source>
</evidence>
<dbReference type="NCBIfam" id="TIGR01292">
    <property type="entry name" value="TRX_reduct"/>
    <property type="match status" value="1"/>
</dbReference>
<evidence type="ECO:0000313" key="5">
    <source>
        <dbReference type="EMBL" id="RKX66522.1"/>
    </source>
</evidence>
<proteinExistence type="inferred from homology"/>
<dbReference type="Gene3D" id="3.50.50.60">
    <property type="entry name" value="FAD/NAD(P)-binding domain"/>
    <property type="match status" value="2"/>
</dbReference>
<feature type="domain" description="FAD/NAD(P)-binding" evidence="4">
    <location>
        <begin position="18"/>
        <end position="306"/>
    </location>
</feature>
<organism evidence="5 6">
    <name type="scientific">candidate division TA06 bacterium</name>
    <dbReference type="NCBI Taxonomy" id="2250710"/>
    <lineage>
        <taxon>Bacteria</taxon>
        <taxon>Bacteria division TA06</taxon>
    </lineage>
</organism>
<dbReference type="PRINTS" id="PR00469">
    <property type="entry name" value="PNDRDTASEII"/>
</dbReference>
<dbReference type="InterPro" id="IPR036188">
    <property type="entry name" value="FAD/NAD-bd_sf"/>
</dbReference>
<keyword evidence="3" id="KW-0274">FAD</keyword>
<dbReference type="GO" id="GO:0019430">
    <property type="term" value="P:removal of superoxide radicals"/>
    <property type="evidence" value="ECO:0007669"/>
    <property type="project" value="UniProtKB-UniRule"/>
</dbReference>
<evidence type="ECO:0000256" key="1">
    <source>
        <dbReference type="ARBA" id="ARBA00022630"/>
    </source>
</evidence>
<comment type="catalytic activity">
    <reaction evidence="3">
        <text>[thioredoxin]-dithiol + NADP(+) = [thioredoxin]-disulfide + NADPH + H(+)</text>
        <dbReference type="Rhea" id="RHEA:20345"/>
        <dbReference type="Rhea" id="RHEA-COMP:10698"/>
        <dbReference type="Rhea" id="RHEA-COMP:10700"/>
        <dbReference type="ChEBI" id="CHEBI:15378"/>
        <dbReference type="ChEBI" id="CHEBI:29950"/>
        <dbReference type="ChEBI" id="CHEBI:50058"/>
        <dbReference type="ChEBI" id="CHEBI:57783"/>
        <dbReference type="ChEBI" id="CHEBI:58349"/>
        <dbReference type="EC" id="1.8.1.9"/>
    </reaction>
</comment>
<dbReference type="SUPFAM" id="SSF51905">
    <property type="entry name" value="FAD/NAD(P)-binding domain"/>
    <property type="match status" value="1"/>
</dbReference>
<dbReference type="InterPro" id="IPR050097">
    <property type="entry name" value="Ferredoxin-NADP_redctase_2"/>
</dbReference>
<accession>A0A660S8R0</accession>
<dbReference type="Proteomes" id="UP000282321">
    <property type="component" value="Unassembled WGS sequence"/>
</dbReference>
<dbReference type="GO" id="GO:0004791">
    <property type="term" value="F:thioredoxin-disulfide reductase (NADPH) activity"/>
    <property type="evidence" value="ECO:0007669"/>
    <property type="project" value="UniProtKB-UniRule"/>
</dbReference>
<keyword evidence="3" id="KW-0676">Redox-active center</keyword>
<comment type="cofactor">
    <cofactor evidence="3">
        <name>FAD</name>
        <dbReference type="ChEBI" id="CHEBI:57692"/>
    </cofactor>
</comment>
<dbReference type="AlphaFoldDB" id="A0A660S8R0"/>
<dbReference type="GO" id="GO:0005737">
    <property type="term" value="C:cytoplasm"/>
    <property type="evidence" value="ECO:0007669"/>
    <property type="project" value="InterPro"/>
</dbReference>
<evidence type="ECO:0000256" key="3">
    <source>
        <dbReference type="RuleBase" id="RU003880"/>
    </source>
</evidence>
<dbReference type="EMBL" id="QNBC01000040">
    <property type="protein sequence ID" value="RKX66522.1"/>
    <property type="molecule type" value="Genomic_DNA"/>
</dbReference>
<dbReference type="Pfam" id="PF07992">
    <property type="entry name" value="Pyr_redox_2"/>
    <property type="match status" value="1"/>
</dbReference>
<dbReference type="InterPro" id="IPR005982">
    <property type="entry name" value="Thioredox_Rdtase"/>
</dbReference>
<name>A0A660S8R0_UNCT6</name>
<comment type="caution">
    <text evidence="5">The sequence shown here is derived from an EMBL/GenBank/DDBJ whole genome shotgun (WGS) entry which is preliminary data.</text>
</comment>
<dbReference type="PANTHER" id="PTHR48105">
    <property type="entry name" value="THIOREDOXIN REDUCTASE 1-RELATED-RELATED"/>
    <property type="match status" value="1"/>
</dbReference>
<keyword evidence="2 3" id="KW-0560">Oxidoreductase</keyword>
<gene>
    <name evidence="5" type="primary">trxB</name>
    <name evidence="5" type="ORF">DRP44_03890</name>
</gene>
<comment type="subunit">
    <text evidence="3">Homodimer.</text>
</comment>
<evidence type="ECO:0000256" key="2">
    <source>
        <dbReference type="ARBA" id="ARBA00023002"/>
    </source>
</evidence>
<dbReference type="InterPro" id="IPR023753">
    <property type="entry name" value="FAD/NAD-binding_dom"/>
</dbReference>
<dbReference type="PRINTS" id="PR00368">
    <property type="entry name" value="FADPNR"/>
</dbReference>